<evidence type="ECO:0000256" key="2">
    <source>
        <dbReference type="SAM" id="SignalP"/>
    </source>
</evidence>
<dbReference type="Pfam" id="PF00497">
    <property type="entry name" value="SBP_bac_3"/>
    <property type="match status" value="1"/>
</dbReference>
<dbReference type="KEGG" id="xcl:G4Z02_02225"/>
<dbReference type="RefSeq" id="WP_258878231.1">
    <property type="nucleotide sequence ID" value="NZ_CP048914.1"/>
</dbReference>
<dbReference type="PANTHER" id="PTHR35936:SF17">
    <property type="entry name" value="ARGININE-BINDING EXTRACELLULAR PROTEIN ARTP"/>
    <property type="match status" value="1"/>
</dbReference>
<dbReference type="Proteomes" id="UP000514720">
    <property type="component" value="Chromosome"/>
</dbReference>
<keyword evidence="1 2" id="KW-0732">Signal</keyword>
<reference evidence="4 5" key="1">
    <citation type="submission" date="2020-02" db="EMBL/GenBank/DDBJ databases">
        <authorList>
            <person name="Zheng R.K."/>
            <person name="Sun C.M."/>
        </authorList>
    </citation>
    <scope>NUCLEOTIDE SEQUENCE [LARGE SCALE GENOMIC DNA]</scope>
    <source>
        <strain evidence="5">zrk13</strain>
    </source>
</reference>
<feature type="chain" id="PRO_5036499937" evidence="2">
    <location>
        <begin position="24"/>
        <end position="269"/>
    </location>
</feature>
<dbReference type="SUPFAM" id="SSF53850">
    <property type="entry name" value="Periplasmic binding protein-like II"/>
    <property type="match status" value="1"/>
</dbReference>
<name>A0A7L7KPI3_9MOLU</name>
<dbReference type="EMBL" id="CP048914">
    <property type="protein sequence ID" value="QMS84613.1"/>
    <property type="molecule type" value="Genomic_DNA"/>
</dbReference>
<evidence type="ECO:0000256" key="1">
    <source>
        <dbReference type="ARBA" id="ARBA00022729"/>
    </source>
</evidence>
<dbReference type="PROSITE" id="PS51257">
    <property type="entry name" value="PROKAR_LIPOPROTEIN"/>
    <property type="match status" value="1"/>
</dbReference>
<protein>
    <submittedName>
        <fullName evidence="4">Transporter substrate-binding domain-containing protein</fullName>
    </submittedName>
</protein>
<sequence>MKKVLLSLSVIAFVFVLSACKNSDDVLRVGMDLRYPPFETVDTDNNPEGISVDIALAFGEFLGREVEIVNTDFGAIIPALDSGELDIAIASMSITEEREKEVDFSNPYFYFKIISLVNADFAATNGITEDSTIEEILAIESTRYVGIATQVSVTIPESYGKTVTEATELSTAIESVAQGTADILLMSANPVVNGYNANPDDTIVLWDAFVSSPIGMAVKEGNSELLEQANDFIATFDDEDGLYDTLATDWDAIILENLGRYGLEFYINE</sequence>
<proteinExistence type="predicted"/>
<accession>A0A7L7KPI3</accession>
<dbReference type="AlphaFoldDB" id="A0A7L7KPI3"/>
<gene>
    <name evidence="4" type="ORF">G4Z02_02225</name>
</gene>
<feature type="domain" description="Solute-binding protein family 3/N-terminal" evidence="3">
    <location>
        <begin position="26"/>
        <end position="254"/>
    </location>
</feature>
<feature type="signal peptide" evidence="2">
    <location>
        <begin position="1"/>
        <end position="23"/>
    </location>
</feature>
<dbReference type="InterPro" id="IPR001638">
    <property type="entry name" value="Solute-binding_3/MltF_N"/>
</dbReference>
<dbReference type="PANTHER" id="PTHR35936">
    <property type="entry name" value="MEMBRANE-BOUND LYTIC MUREIN TRANSGLYCOSYLASE F"/>
    <property type="match status" value="1"/>
</dbReference>
<dbReference type="Gene3D" id="3.40.190.10">
    <property type="entry name" value="Periplasmic binding protein-like II"/>
    <property type="match status" value="2"/>
</dbReference>
<keyword evidence="5" id="KW-1185">Reference proteome</keyword>
<evidence type="ECO:0000259" key="3">
    <source>
        <dbReference type="SMART" id="SM00062"/>
    </source>
</evidence>
<dbReference type="SMART" id="SM00062">
    <property type="entry name" value="PBPb"/>
    <property type="match status" value="1"/>
</dbReference>
<evidence type="ECO:0000313" key="4">
    <source>
        <dbReference type="EMBL" id="QMS84613.1"/>
    </source>
</evidence>
<organism evidence="4 5">
    <name type="scientific">Candidatus Xianfuyuplasma coldseepsis</name>
    <dbReference type="NCBI Taxonomy" id="2782163"/>
    <lineage>
        <taxon>Bacteria</taxon>
        <taxon>Bacillati</taxon>
        <taxon>Mycoplasmatota</taxon>
        <taxon>Mollicutes</taxon>
        <taxon>Candidatus Izemoplasmatales</taxon>
        <taxon>Candidatus Izemoplasmataceae</taxon>
        <taxon>Candidatus Xianfuyuplasma</taxon>
    </lineage>
</organism>
<evidence type="ECO:0000313" key="5">
    <source>
        <dbReference type="Proteomes" id="UP000514720"/>
    </source>
</evidence>